<dbReference type="SUPFAM" id="SSF51338">
    <property type="entry name" value="Composite domain of metallo-dependent hydrolases"/>
    <property type="match status" value="1"/>
</dbReference>
<evidence type="ECO:0000259" key="5">
    <source>
        <dbReference type="Pfam" id="PF01557"/>
    </source>
</evidence>
<organism evidence="7 8">
    <name type="scientific">Byssochlamys spectabilis</name>
    <name type="common">Paecilomyces variotii</name>
    <dbReference type="NCBI Taxonomy" id="264951"/>
    <lineage>
        <taxon>Eukaryota</taxon>
        <taxon>Fungi</taxon>
        <taxon>Dikarya</taxon>
        <taxon>Ascomycota</taxon>
        <taxon>Pezizomycotina</taxon>
        <taxon>Eurotiomycetes</taxon>
        <taxon>Eurotiomycetidae</taxon>
        <taxon>Eurotiales</taxon>
        <taxon>Thermoascaceae</taxon>
        <taxon>Paecilomyces</taxon>
    </lineage>
</organism>
<dbReference type="Pfam" id="PF01979">
    <property type="entry name" value="Amidohydro_1"/>
    <property type="match status" value="1"/>
</dbReference>
<feature type="domain" description="Amidohydrolase-related" evidence="6">
    <location>
        <begin position="124"/>
        <end position="468"/>
    </location>
</feature>
<dbReference type="FunFam" id="3.90.850.10:FF:000002">
    <property type="entry name" value="2-hydroxyhepta-2,4-diene-1,7-dioate isomerase"/>
    <property type="match status" value="1"/>
</dbReference>
<dbReference type="SUPFAM" id="SSF56529">
    <property type="entry name" value="FAH"/>
    <property type="match status" value="1"/>
</dbReference>
<dbReference type="InterPro" id="IPR032466">
    <property type="entry name" value="Metal_Hydrolase"/>
</dbReference>
<dbReference type="PANTHER" id="PTHR11820">
    <property type="entry name" value="ACYLPYRUVASE"/>
    <property type="match status" value="1"/>
</dbReference>
<dbReference type="GO" id="GO:0050163">
    <property type="term" value="F:oxaloacetate tautomerase activity"/>
    <property type="evidence" value="ECO:0007669"/>
    <property type="project" value="UniProtKB-ARBA"/>
</dbReference>
<dbReference type="SUPFAM" id="SSF51556">
    <property type="entry name" value="Metallo-dependent hydrolases"/>
    <property type="match status" value="1"/>
</dbReference>
<dbReference type="Proteomes" id="UP000283841">
    <property type="component" value="Unassembled WGS sequence"/>
</dbReference>
<evidence type="ECO:0000256" key="1">
    <source>
        <dbReference type="ARBA" id="ARBA00010211"/>
    </source>
</evidence>
<evidence type="ECO:0000256" key="3">
    <source>
        <dbReference type="SAM" id="MobiDB-lite"/>
    </source>
</evidence>
<dbReference type="GO" id="GO:0018773">
    <property type="term" value="F:acetylpyruvate hydrolase activity"/>
    <property type="evidence" value="ECO:0007669"/>
    <property type="project" value="TreeGrafter"/>
</dbReference>
<feature type="domain" description="AB hydrolase-1" evidence="4">
    <location>
        <begin position="833"/>
        <end position="1062"/>
    </location>
</feature>
<dbReference type="Pfam" id="PF00561">
    <property type="entry name" value="Abhydrolase_1"/>
    <property type="match status" value="1"/>
</dbReference>
<dbReference type="EMBL" id="RCNU01000014">
    <property type="protein sequence ID" value="RWQ92268.1"/>
    <property type="molecule type" value="Genomic_DNA"/>
</dbReference>
<keyword evidence="2" id="KW-0479">Metal-binding</keyword>
<dbReference type="PANTHER" id="PTHR11820:SF7">
    <property type="entry name" value="ACYLPYRUVASE FAHD1, MITOCHONDRIAL"/>
    <property type="match status" value="1"/>
</dbReference>
<evidence type="ECO:0000259" key="6">
    <source>
        <dbReference type="Pfam" id="PF01979"/>
    </source>
</evidence>
<comment type="caution">
    <text evidence="7">The sequence shown here is derived from an EMBL/GenBank/DDBJ whole genome shotgun (WGS) entry which is preliminary data.</text>
</comment>
<dbReference type="RefSeq" id="XP_028481913.1">
    <property type="nucleotide sequence ID" value="XM_028631524.1"/>
</dbReference>
<dbReference type="InterPro" id="IPR011234">
    <property type="entry name" value="Fumarylacetoacetase-like_C"/>
</dbReference>
<dbReference type="GO" id="GO:0046872">
    <property type="term" value="F:metal ion binding"/>
    <property type="evidence" value="ECO:0007669"/>
    <property type="project" value="UniProtKB-KW"/>
</dbReference>
<dbReference type="Pfam" id="PF01557">
    <property type="entry name" value="FAA_hydrolase"/>
    <property type="match status" value="1"/>
</dbReference>
<dbReference type="InterPro" id="IPR006680">
    <property type="entry name" value="Amidohydro-rel"/>
</dbReference>
<evidence type="ECO:0000313" key="8">
    <source>
        <dbReference type="Proteomes" id="UP000283841"/>
    </source>
</evidence>
<dbReference type="GO" id="GO:0016810">
    <property type="term" value="F:hydrolase activity, acting on carbon-nitrogen (but not peptide) bonds"/>
    <property type="evidence" value="ECO:0007669"/>
    <property type="project" value="InterPro"/>
</dbReference>
<evidence type="ECO:0000313" key="7">
    <source>
        <dbReference type="EMBL" id="RWQ92268.1"/>
    </source>
</evidence>
<dbReference type="Gene3D" id="3.20.20.140">
    <property type="entry name" value="Metal-dependent hydrolases"/>
    <property type="match status" value="1"/>
</dbReference>
<keyword evidence="8" id="KW-1185">Reference proteome</keyword>
<proteinExistence type="inferred from homology"/>
<name>A0A443HK96_BYSSP</name>
<sequence>MASSITMSSLPNGTHVNGTSKPLHPGRSMADWGSPLPTRKLSPHEDVKFSAELQPRAHRMVETPHDSKILFLNVKILDSTGADPYTGDVYVQGERIRYVGTVPEVEKLQNDPSVGVIQGNGRTLMSGLGDAHTHLTWNGSALDNLGEIGVEEHTITTARSAMTYLDSGYTMCYGAASAKDRLDCVIRDAINQGSIPGPRYLANGKEIARRGGELTPGITAFADGPLEMREVIRHHAKLGVDQIKLSMSGEEILEARAAEECFFDELETAACVDEAHRRGLRVCSHARARDSIAQCVKYGVDIIYHGSYIDEPTMDELEKNKKHHVVAPALNWLYATTYEAGPFGYSFDKAEKAGYKKELDIAIRACKEMHERGITVLPGGDYGFAWTPHGTYARDLEHFVKLLDFTPMEAIIAATAGVGKLFMQEHELGKIQPGFYADMILVDGNPLEDITIFQDHTKLNVIMINGRIHKASPKDFSFQSSPSRAPEPTSKPKKKFHNYVAYLDEQKRARVGHLDIDSSMITPLVMLSGAPVTSLYEVIELENAVVEYGDKLPISSVTIRAPISDRDILAVGKNYFDHAIEFNRSGYDSSDKTDQPTHPVIFTKRSTSIVAHGDPIFPHPGFTGTLDYEGEIGVIIGKPGFQVKEKDAMDYVWGFTIINDVTAREKQRDHKQFYIGKSPDTFCPMGPVAVPASDLPNTLRIQTFVNGEKRQEATTDDLIFSVAKLVKTISESSTIRPGDIIATGTPAGVGFGQNPPKFLKPGDKVEVSVTGLGCLQNTIGSPTSENAVVKQVSLQTHLATLNLENTVGGSGLTKLGKKQVNVHKIGNGPKVAVFVHGLGASSEYFTPIIKHVGFEDRYTSYIYDLEGHGLTPSNIASVVNLDSFAEDLANVVDFTGATTVTVFAHSLGCLIAMAFAARNCGKIDRMILMGPPPCPLPEQSKVAMTKRAAAVREKGMMGSGTADAVGNAGTSSTTKIYQPVAYAAVRASLLATHPEGYAKACMALAGISSSIELERLTMPILLMTGDEDKTSPVAVVKNLHEKLPGSHMEVLPCTGHWHVYENADAVNRHIRTFA</sequence>
<dbReference type="Gene3D" id="3.90.850.10">
    <property type="entry name" value="Fumarylacetoacetase-like, C-terminal domain"/>
    <property type="match status" value="1"/>
</dbReference>
<feature type="region of interest" description="Disordered" evidence="3">
    <location>
        <begin position="1"/>
        <end position="41"/>
    </location>
</feature>
<dbReference type="Gene3D" id="3.40.50.1820">
    <property type="entry name" value="alpha/beta hydrolase"/>
    <property type="match status" value="1"/>
</dbReference>
<comment type="similarity">
    <text evidence="1">Belongs to the FAH family.</text>
</comment>
<dbReference type="InterPro" id="IPR057744">
    <property type="entry name" value="OTAase-like"/>
</dbReference>
<dbReference type="VEuPathDB" id="FungiDB:C8Q69DRAFT_480378"/>
<evidence type="ECO:0000256" key="2">
    <source>
        <dbReference type="ARBA" id="ARBA00022723"/>
    </source>
</evidence>
<reference evidence="7 8" key="1">
    <citation type="journal article" date="2018" name="Front. Microbiol.">
        <title>Genomic and genetic insights into a cosmopolitan fungus, Paecilomyces variotii (Eurotiales).</title>
        <authorList>
            <person name="Urquhart A.S."/>
            <person name="Mondo S.J."/>
            <person name="Makela M.R."/>
            <person name="Hane J.K."/>
            <person name="Wiebenga A."/>
            <person name="He G."/>
            <person name="Mihaltcheva S."/>
            <person name="Pangilinan J."/>
            <person name="Lipzen A."/>
            <person name="Barry K."/>
            <person name="de Vries R.P."/>
            <person name="Grigoriev I.V."/>
            <person name="Idnurm A."/>
        </authorList>
    </citation>
    <scope>NUCLEOTIDE SEQUENCE [LARGE SCALE GENOMIC DNA]</scope>
    <source>
        <strain evidence="7 8">CBS 101075</strain>
    </source>
</reference>
<dbReference type="InterPro" id="IPR029058">
    <property type="entry name" value="AB_hydrolase_fold"/>
</dbReference>
<dbReference type="AlphaFoldDB" id="A0A443HK96"/>
<accession>A0A443HK96</accession>
<dbReference type="InterPro" id="IPR011059">
    <property type="entry name" value="Metal-dep_hydrolase_composite"/>
</dbReference>
<keyword evidence="7" id="KW-0378">Hydrolase</keyword>
<feature type="domain" description="Fumarylacetoacetase-like C-terminal" evidence="5">
    <location>
        <begin position="568"/>
        <end position="779"/>
    </location>
</feature>
<dbReference type="InterPro" id="IPR036663">
    <property type="entry name" value="Fumarylacetoacetase_C_sf"/>
</dbReference>
<protein>
    <submittedName>
        <fullName evidence="7">Fumarylacetoacetate hydrolase</fullName>
    </submittedName>
</protein>
<gene>
    <name evidence="7" type="ORF">C8Q69DRAFT_480378</name>
</gene>
<dbReference type="Gene3D" id="2.30.40.10">
    <property type="entry name" value="Urease, subunit C, domain 1"/>
    <property type="match status" value="1"/>
</dbReference>
<dbReference type="SUPFAM" id="SSF53474">
    <property type="entry name" value="alpha/beta-Hydrolases"/>
    <property type="match status" value="1"/>
</dbReference>
<dbReference type="GO" id="GO:0006107">
    <property type="term" value="P:oxaloacetate metabolic process"/>
    <property type="evidence" value="ECO:0007669"/>
    <property type="project" value="UniProtKB-ARBA"/>
</dbReference>
<feature type="region of interest" description="Disordered" evidence="3">
    <location>
        <begin position="473"/>
        <end position="493"/>
    </location>
</feature>
<dbReference type="STRING" id="264951.A0A443HK96"/>
<dbReference type="CDD" id="cd01299">
    <property type="entry name" value="Met_dep_hydrolase_A"/>
    <property type="match status" value="1"/>
</dbReference>
<dbReference type="GeneID" id="39600801"/>
<feature type="compositionally biased region" description="Polar residues" evidence="3">
    <location>
        <begin position="1"/>
        <end position="20"/>
    </location>
</feature>
<dbReference type="InterPro" id="IPR000073">
    <property type="entry name" value="AB_hydrolase_1"/>
</dbReference>
<evidence type="ECO:0000259" key="4">
    <source>
        <dbReference type="Pfam" id="PF00561"/>
    </source>
</evidence>